<dbReference type="Proteomes" id="UP000704762">
    <property type="component" value="Unassembled WGS sequence"/>
</dbReference>
<gene>
    <name evidence="2" type="ORF">JOE57_002837</name>
</gene>
<dbReference type="RefSeq" id="WP_239578953.1">
    <property type="nucleotide sequence ID" value="NZ_BAAAQP010000003.1"/>
</dbReference>
<protein>
    <recommendedName>
        <fullName evidence="4">ScyD/ScyE family protein</fullName>
    </recommendedName>
</protein>
<sequence>MRKKMLGAAAVATTALFATMSVPASAHGQYDPYQPQVHVVNTQVIAPFSLALSKRHVYVADGGTSLVSRLSGGTLKTVAEGPQPGEVAGLDVTRSGRSLAYTSTNYATGDTALNIYGPRGSRTTADLSTYERTKNPDSGMNYGVDNPSPCVKAALESIPDGPPASYAGLVDSHPYAVAAVGKHSWVVADAGGNDLLKVDRRGHISTLAILPRHPLKITKEIAAGLHMPDCVIGVTYNFEAVPTDVEVGPGGWLYVSTLAGGPEDPSLGARSKVFKVNPWNGHVTQIGSGFLGATDLALGRDGRIYVAELFGGRISVLDHGKRRTYVDLPNALSVESGHDGLWAGTMAEMGPEGPVGNGSIVHITRR</sequence>
<dbReference type="InterPro" id="IPR048031">
    <property type="entry name" value="ScyD/ScyE-like"/>
</dbReference>
<accession>A0ABS2RLM5</accession>
<feature type="chain" id="PRO_5046703101" description="ScyD/ScyE family protein" evidence="1">
    <location>
        <begin position="27"/>
        <end position="366"/>
    </location>
</feature>
<evidence type="ECO:0000313" key="3">
    <source>
        <dbReference type="Proteomes" id="UP000704762"/>
    </source>
</evidence>
<comment type="caution">
    <text evidence="2">The sequence shown here is derived from an EMBL/GenBank/DDBJ whole genome shotgun (WGS) entry which is preliminary data.</text>
</comment>
<dbReference type="Gene3D" id="2.120.10.30">
    <property type="entry name" value="TolB, C-terminal domain"/>
    <property type="match status" value="1"/>
</dbReference>
<proteinExistence type="predicted"/>
<evidence type="ECO:0000313" key="2">
    <source>
        <dbReference type="EMBL" id="MBM7799916.1"/>
    </source>
</evidence>
<organism evidence="2 3">
    <name type="scientific">Microlunatus panaciterrae</name>
    <dbReference type="NCBI Taxonomy" id="400768"/>
    <lineage>
        <taxon>Bacteria</taxon>
        <taxon>Bacillati</taxon>
        <taxon>Actinomycetota</taxon>
        <taxon>Actinomycetes</taxon>
        <taxon>Propionibacteriales</taxon>
        <taxon>Propionibacteriaceae</taxon>
        <taxon>Microlunatus</taxon>
    </lineage>
</organism>
<dbReference type="EMBL" id="JAFBCF010000001">
    <property type="protein sequence ID" value="MBM7799916.1"/>
    <property type="molecule type" value="Genomic_DNA"/>
</dbReference>
<dbReference type="InterPro" id="IPR011042">
    <property type="entry name" value="6-blade_b-propeller_TolB-like"/>
</dbReference>
<evidence type="ECO:0000256" key="1">
    <source>
        <dbReference type="SAM" id="SignalP"/>
    </source>
</evidence>
<reference evidence="2 3" key="1">
    <citation type="submission" date="2021-01" db="EMBL/GenBank/DDBJ databases">
        <title>Sequencing the genomes of 1000 actinobacteria strains.</title>
        <authorList>
            <person name="Klenk H.-P."/>
        </authorList>
    </citation>
    <scope>NUCLEOTIDE SEQUENCE [LARGE SCALE GENOMIC DNA]</scope>
    <source>
        <strain evidence="2 3">DSM 18662</strain>
    </source>
</reference>
<keyword evidence="3" id="KW-1185">Reference proteome</keyword>
<name>A0ABS2RLM5_9ACTN</name>
<feature type="signal peptide" evidence="1">
    <location>
        <begin position="1"/>
        <end position="26"/>
    </location>
</feature>
<dbReference type="NCBIfam" id="NF033206">
    <property type="entry name" value="ScyE_fam"/>
    <property type="match status" value="1"/>
</dbReference>
<evidence type="ECO:0008006" key="4">
    <source>
        <dbReference type="Google" id="ProtNLM"/>
    </source>
</evidence>
<keyword evidence="1" id="KW-0732">Signal</keyword>
<dbReference type="SUPFAM" id="SSF101898">
    <property type="entry name" value="NHL repeat"/>
    <property type="match status" value="1"/>
</dbReference>